<reference evidence="3 4" key="1">
    <citation type="submission" date="2017-06" db="EMBL/GenBank/DDBJ databases">
        <authorList>
            <person name="Kim H.J."/>
            <person name="Triplett B.A."/>
        </authorList>
    </citation>
    <scope>NUCLEOTIDE SEQUENCE [LARGE SCALE GENOMIC DNA]</scope>
    <source>
        <strain evidence="3 4">CGMCC 4.2132</strain>
    </source>
</reference>
<evidence type="ECO:0000256" key="1">
    <source>
        <dbReference type="SAM" id="MobiDB-lite"/>
    </source>
</evidence>
<evidence type="ECO:0000313" key="4">
    <source>
        <dbReference type="Proteomes" id="UP000198282"/>
    </source>
</evidence>
<dbReference type="RefSeq" id="WP_089205940.1">
    <property type="nucleotide sequence ID" value="NZ_FZOD01000003.1"/>
</dbReference>
<sequence length="65" mass="6498">MKKLKSAILAVVVAGLLGAGAAPADARQYEGPCQEQEGGFCPDSHWMAPGDPPDGLPTAPPGGTP</sequence>
<dbReference type="Proteomes" id="UP000198282">
    <property type="component" value="Unassembled WGS sequence"/>
</dbReference>
<protein>
    <submittedName>
        <fullName evidence="3">Uncharacterized protein</fullName>
    </submittedName>
</protein>
<keyword evidence="2" id="KW-0732">Signal</keyword>
<accession>A0A239BJK1</accession>
<feature type="chain" id="PRO_5013348608" evidence="2">
    <location>
        <begin position="25"/>
        <end position="65"/>
    </location>
</feature>
<evidence type="ECO:0000256" key="2">
    <source>
        <dbReference type="SAM" id="SignalP"/>
    </source>
</evidence>
<proteinExistence type="predicted"/>
<feature type="signal peptide" evidence="2">
    <location>
        <begin position="1"/>
        <end position="24"/>
    </location>
</feature>
<dbReference type="AlphaFoldDB" id="A0A239BJK1"/>
<gene>
    <name evidence="3" type="ORF">SAMN05216276_1003250</name>
</gene>
<name>A0A239BJK1_9ACTN</name>
<keyword evidence="4" id="KW-1185">Reference proteome</keyword>
<organism evidence="3 4">
    <name type="scientific">Streptosporangium subroseum</name>
    <dbReference type="NCBI Taxonomy" id="106412"/>
    <lineage>
        <taxon>Bacteria</taxon>
        <taxon>Bacillati</taxon>
        <taxon>Actinomycetota</taxon>
        <taxon>Actinomycetes</taxon>
        <taxon>Streptosporangiales</taxon>
        <taxon>Streptosporangiaceae</taxon>
        <taxon>Streptosporangium</taxon>
    </lineage>
</organism>
<feature type="compositionally biased region" description="Pro residues" evidence="1">
    <location>
        <begin position="50"/>
        <end position="65"/>
    </location>
</feature>
<feature type="region of interest" description="Disordered" evidence="1">
    <location>
        <begin position="33"/>
        <end position="65"/>
    </location>
</feature>
<evidence type="ECO:0000313" key="3">
    <source>
        <dbReference type="EMBL" id="SNS07779.1"/>
    </source>
</evidence>
<dbReference type="EMBL" id="FZOD01000003">
    <property type="protein sequence ID" value="SNS07779.1"/>
    <property type="molecule type" value="Genomic_DNA"/>
</dbReference>